<dbReference type="EMBL" id="GG739351">
    <property type="protein sequence ID" value="EFC35335.1"/>
    <property type="molecule type" value="Genomic_DNA"/>
</dbReference>
<feature type="region of interest" description="Disordered" evidence="1">
    <location>
        <begin position="1"/>
        <end position="33"/>
    </location>
</feature>
<dbReference type="VEuPathDB" id="AmoebaDB:NAEGRDRAFT_54970"/>
<dbReference type="GeneID" id="8858655"/>
<accession>D2W6G8</accession>
<name>D2W6G8_NAEGR</name>
<evidence type="ECO:0000256" key="1">
    <source>
        <dbReference type="SAM" id="MobiDB-lite"/>
    </source>
</evidence>
<feature type="compositionally biased region" description="Acidic residues" evidence="1">
    <location>
        <begin position="1"/>
        <end position="14"/>
    </location>
</feature>
<gene>
    <name evidence="2" type="ORF">NAEGRDRAFT_54970</name>
</gene>
<dbReference type="Proteomes" id="UP000006671">
    <property type="component" value="Unassembled WGS sequence"/>
</dbReference>
<dbReference type="KEGG" id="ngr:NAEGRDRAFT_54970"/>
<proteinExistence type="predicted"/>
<evidence type="ECO:0000313" key="3">
    <source>
        <dbReference type="Proteomes" id="UP000006671"/>
    </source>
</evidence>
<reference evidence="2 3" key="1">
    <citation type="journal article" date="2010" name="Cell">
        <title>The genome of Naegleria gruberi illuminates early eukaryotic versatility.</title>
        <authorList>
            <person name="Fritz-Laylin L.K."/>
            <person name="Prochnik S.E."/>
            <person name="Ginger M.L."/>
            <person name="Dacks J.B."/>
            <person name="Carpenter M.L."/>
            <person name="Field M.C."/>
            <person name="Kuo A."/>
            <person name="Paredez A."/>
            <person name="Chapman J."/>
            <person name="Pham J."/>
            <person name="Shu S."/>
            <person name="Neupane R."/>
            <person name="Cipriano M."/>
            <person name="Mancuso J."/>
            <person name="Tu H."/>
            <person name="Salamov A."/>
            <person name="Lindquist E."/>
            <person name="Shapiro H."/>
            <person name="Lucas S."/>
            <person name="Grigoriev I.V."/>
            <person name="Cande W.Z."/>
            <person name="Fulton C."/>
            <person name="Rokhsar D.S."/>
            <person name="Dawson S.C."/>
        </authorList>
    </citation>
    <scope>NUCLEOTIDE SEQUENCE [LARGE SCALE GENOMIC DNA]</scope>
    <source>
        <strain evidence="2 3">NEG-M</strain>
    </source>
</reference>
<evidence type="ECO:0000313" key="2">
    <source>
        <dbReference type="EMBL" id="EFC35335.1"/>
    </source>
</evidence>
<sequence length="178" mass="20503">MWSVLQEEEIEDAEQDAKLDNESDGEKEEKKLEETIQQTSNLVIIEEEQPTQNISFDISGMKFAPIKPTEKPQSEQEQIESQKNVAYECYKIFLQTKIFQVSEPKAFETKKSKVYDWLNVDLKSGIMGNYAFDSKTGSLVKNSTRKVLTKPSASSSKHIEEDDHDFSNSKNKKNKKRK</sequence>
<feature type="region of interest" description="Disordered" evidence="1">
    <location>
        <begin position="144"/>
        <end position="178"/>
    </location>
</feature>
<organism evidence="3">
    <name type="scientific">Naegleria gruberi</name>
    <name type="common">Amoeba</name>
    <dbReference type="NCBI Taxonomy" id="5762"/>
    <lineage>
        <taxon>Eukaryota</taxon>
        <taxon>Discoba</taxon>
        <taxon>Heterolobosea</taxon>
        <taxon>Tetramitia</taxon>
        <taxon>Eutetramitia</taxon>
        <taxon>Vahlkampfiidae</taxon>
        <taxon>Naegleria</taxon>
    </lineage>
</organism>
<dbReference type="RefSeq" id="XP_002668079.1">
    <property type="nucleotide sequence ID" value="XM_002668033.1"/>
</dbReference>
<keyword evidence="3" id="KW-1185">Reference proteome</keyword>
<feature type="compositionally biased region" description="Basic and acidic residues" evidence="1">
    <location>
        <begin position="157"/>
        <end position="167"/>
    </location>
</feature>
<dbReference type="AlphaFoldDB" id="D2W6G8"/>
<protein>
    <submittedName>
        <fullName evidence="2">Predicted protein</fullName>
    </submittedName>
</protein>
<dbReference type="OrthoDB" id="16479at2759"/>
<dbReference type="InParanoid" id="D2W6G8"/>